<reference evidence="1" key="1">
    <citation type="submission" date="2020-02" db="EMBL/GenBank/DDBJ databases">
        <authorList>
            <person name="Meier V. D."/>
        </authorList>
    </citation>
    <scope>NUCLEOTIDE SEQUENCE</scope>
    <source>
        <strain evidence="1">AVDCRST_MAG17</strain>
    </source>
</reference>
<dbReference type="EMBL" id="CADCVV010000047">
    <property type="protein sequence ID" value="CAA9488927.1"/>
    <property type="molecule type" value="Genomic_DNA"/>
</dbReference>
<sequence>MPLSACFDPQSDAAELQTVGISFVGAAGALAERARERPEGDAATQLGYLVGAMRRGAGSEEVQGINTELVRRVEQELTLVDPGSRALREGMRAGERTG</sequence>
<name>A0A6J4S3L6_9ACTN</name>
<evidence type="ECO:0000313" key="1">
    <source>
        <dbReference type="EMBL" id="CAA9488927.1"/>
    </source>
</evidence>
<gene>
    <name evidence="1" type="ORF">AVDCRST_MAG17-658</name>
</gene>
<organism evidence="1">
    <name type="scientific">uncultured Solirubrobacterales bacterium</name>
    <dbReference type="NCBI Taxonomy" id="768556"/>
    <lineage>
        <taxon>Bacteria</taxon>
        <taxon>Bacillati</taxon>
        <taxon>Actinomycetota</taxon>
        <taxon>Thermoleophilia</taxon>
        <taxon>Solirubrobacterales</taxon>
        <taxon>environmental samples</taxon>
    </lineage>
</organism>
<dbReference type="AlphaFoldDB" id="A0A6J4S3L6"/>
<proteinExistence type="predicted"/>
<protein>
    <submittedName>
        <fullName evidence="1">Uncharacterized protein</fullName>
    </submittedName>
</protein>
<accession>A0A6J4S3L6</accession>